<dbReference type="AlphaFoldDB" id="X0YK48"/>
<comment type="caution">
    <text evidence="2">The sequence shown here is derived from an EMBL/GenBank/DDBJ whole genome shotgun (WGS) entry which is preliminary data.</text>
</comment>
<evidence type="ECO:0000313" key="2">
    <source>
        <dbReference type="EMBL" id="GAG37151.1"/>
    </source>
</evidence>
<feature type="coiled-coil region" evidence="1">
    <location>
        <begin position="126"/>
        <end position="172"/>
    </location>
</feature>
<reference evidence="2" key="1">
    <citation type="journal article" date="2014" name="Front. Microbiol.">
        <title>High frequency of phylogenetically diverse reductive dehalogenase-homologous genes in deep subseafloor sedimentary metagenomes.</title>
        <authorList>
            <person name="Kawai M."/>
            <person name="Futagami T."/>
            <person name="Toyoda A."/>
            <person name="Takaki Y."/>
            <person name="Nishi S."/>
            <person name="Hori S."/>
            <person name="Arai W."/>
            <person name="Tsubouchi T."/>
            <person name="Morono Y."/>
            <person name="Uchiyama I."/>
            <person name="Ito T."/>
            <person name="Fujiyama A."/>
            <person name="Inagaki F."/>
            <person name="Takami H."/>
        </authorList>
    </citation>
    <scope>NUCLEOTIDE SEQUENCE</scope>
    <source>
        <strain evidence="2">Expedition CK06-06</strain>
    </source>
</reference>
<dbReference type="SUPFAM" id="SSF52540">
    <property type="entry name" value="P-loop containing nucleoside triphosphate hydrolases"/>
    <property type="match status" value="1"/>
</dbReference>
<dbReference type="InterPro" id="IPR027417">
    <property type="entry name" value="P-loop_NTPase"/>
</dbReference>
<feature type="non-terminal residue" evidence="2">
    <location>
        <position position="1"/>
    </location>
</feature>
<organism evidence="2">
    <name type="scientific">marine sediment metagenome</name>
    <dbReference type="NCBI Taxonomy" id="412755"/>
    <lineage>
        <taxon>unclassified sequences</taxon>
        <taxon>metagenomes</taxon>
        <taxon>ecological metagenomes</taxon>
    </lineage>
</organism>
<accession>X0YK48</accession>
<dbReference type="Gene3D" id="3.40.50.300">
    <property type="entry name" value="P-loop containing nucleotide triphosphate hydrolases"/>
    <property type="match status" value="1"/>
</dbReference>
<feature type="coiled-coil region" evidence="1">
    <location>
        <begin position="63"/>
        <end position="94"/>
    </location>
</feature>
<dbReference type="EMBL" id="BARS01043207">
    <property type="protein sequence ID" value="GAG37151.1"/>
    <property type="molecule type" value="Genomic_DNA"/>
</dbReference>
<gene>
    <name evidence="2" type="ORF">S01H1_65447</name>
</gene>
<keyword evidence="1" id="KW-0175">Coiled coil</keyword>
<name>X0YK48_9ZZZZ</name>
<sequence>GVVQDKLNALKNRQNELKIWFEEYNVVKTSFEGAYKAVGEVKKEIEEALGREINGEDDPDAILSNASKKVDKKLEELEEAVKSKQEKLDEIASSFEKMQLIVEILSSEEKKKIVEEIQQSSEYQQMEKLKDQMAILIDDIEKIKEAISEASNEEAEQKVSEAGKMIDNYFRRITNRPSESKIDFSVKVDSITRLNSYVFKDHYGQDLTPILSQGDLNALALSIFLGMAVSKEAKQPFGFIILDDPSQSLGS</sequence>
<feature type="non-terminal residue" evidence="2">
    <location>
        <position position="251"/>
    </location>
</feature>
<evidence type="ECO:0000256" key="1">
    <source>
        <dbReference type="SAM" id="Coils"/>
    </source>
</evidence>
<proteinExistence type="predicted"/>
<protein>
    <submittedName>
        <fullName evidence="2">Uncharacterized protein</fullName>
    </submittedName>
</protein>